<dbReference type="AlphaFoldDB" id="A0A0F5PJW2"/>
<proteinExistence type="predicted"/>
<reference evidence="2" key="3">
    <citation type="submission" date="2015-02" db="EMBL/GenBank/DDBJ databases">
        <title>Genome analysis of three genomes within the thermophilic hydrogenogenic bacterial species Caldanaerobacter subterraneus.</title>
        <authorList>
            <person name="Sant'Anna F.H."/>
            <person name="Lebedinsky A."/>
            <person name="Sokolova T."/>
            <person name="Robb F.T."/>
            <person name="Gonzalez J.M."/>
        </authorList>
    </citation>
    <scope>NUCLEOTIDE SEQUENCE [LARGE SCALE GENOMIC DNA]</scope>
    <source>
        <strain evidence="2">DSM 12653</strain>
    </source>
</reference>
<protein>
    <submittedName>
        <fullName evidence="1">Uncharacterized protein</fullName>
    </submittedName>
</protein>
<sequence length="40" mass="4501">MDLFAFSKGFLFIIFFAENTGKQIKQGNPFGNKYGIPQSV</sequence>
<comment type="caution">
    <text evidence="1">The sequence shown here is derived from an EMBL/GenBank/DDBJ whole genome shotgun (WGS) entry which is preliminary data.</text>
</comment>
<reference evidence="1 2" key="2">
    <citation type="journal article" date="2015" name="BMC Genomics">
        <title>Analysis of three genomes within the thermophilic bacterial species Caldanaerobacter subterraneus with a focus on carbon monoxide dehydrogenase evolution and hydrolase diversity.</title>
        <authorList>
            <person name="Sant'Anna F.H."/>
            <person name="Lebedinsky A.V."/>
            <person name="Sokolova T.G."/>
            <person name="Robb F.T."/>
            <person name="Gonzalez J.M."/>
        </authorList>
    </citation>
    <scope>NUCLEOTIDE SEQUENCE [LARGE SCALE GENOMIC DNA]</scope>
    <source>
        <strain evidence="1 2">DSM 12653</strain>
    </source>
</reference>
<evidence type="ECO:0000313" key="1">
    <source>
        <dbReference type="EMBL" id="KKC28681.1"/>
    </source>
</evidence>
<name>A0A0F5PJW2_9THEO</name>
<reference evidence="1 2" key="1">
    <citation type="submission" date="2008-07" db="EMBL/GenBank/DDBJ databases">
        <authorList>
            <person name="Gonzalez J."/>
            <person name="Sokolova T."/>
            <person name="Ferriera S."/>
            <person name="Johnson J."/>
            <person name="Kravitz S."/>
            <person name="Beeson K."/>
            <person name="Sutton G."/>
            <person name="Rogers Y.-H."/>
            <person name="Friedman R."/>
            <person name="Frazier M."/>
            <person name="Venter J.C."/>
        </authorList>
    </citation>
    <scope>NUCLEOTIDE SEQUENCE [LARGE SCALE GENOMIC DNA]</scope>
    <source>
        <strain evidence="1 2">DSM 12653</strain>
    </source>
</reference>
<dbReference type="EMBL" id="ABXP02000119">
    <property type="protein sequence ID" value="KKC28681.1"/>
    <property type="molecule type" value="Genomic_DNA"/>
</dbReference>
<gene>
    <name evidence="1" type="ORF">CDSM653_02331</name>
</gene>
<accession>A0A0F5PJW2</accession>
<evidence type="ECO:0000313" key="2">
    <source>
        <dbReference type="Proteomes" id="UP000010146"/>
    </source>
</evidence>
<organism evidence="1 2">
    <name type="scientific">Caldanaerobacter subterraneus subsp. pacificus DSM 12653</name>
    <dbReference type="NCBI Taxonomy" id="391606"/>
    <lineage>
        <taxon>Bacteria</taxon>
        <taxon>Bacillati</taxon>
        <taxon>Bacillota</taxon>
        <taxon>Clostridia</taxon>
        <taxon>Thermoanaerobacterales</taxon>
        <taxon>Thermoanaerobacteraceae</taxon>
        <taxon>Caldanaerobacter</taxon>
    </lineage>
</organism>
<dbReference type="Proteomes" id="UP000010146">
    <property type="component" value="Unassembled WGS sequence"/>
</dbReference>